<evidence type="ECO:0000313" key="3">
    <source>
        <dbReference type="Proteomes" id="UP000324222"/>
    </source>
</evidence>
<feature type="compositionally biased region" description="Low complexity" evidence="1">
    <location>
        <begin position="1"/>
        <end position="15"/>
    </location>
</feature>
<organism evidence="2 3">
    <name type="scientific">Portunus trituberculatus</name>
    <name type="common">Swimming crab</name>
    <name type="synonym">Neptunus trituberculatus</name>
    <dbReference type="NCBI Taxonomy" id="210409"/>
    <lineage>
        <taxon>Eukaryota</taxon>
        <taxon>Metazoa</taxon>
        <taxon>Ecdysozoa</taxon>
        <taxon>Arthropoda</taxon>
        <taxon>Crustacea</taxon>
        <taxon>Multicrustacea</taxon>
        <taxon>Malacostraca</taxon>
        <taxon>Eumalacostraca</taxon>
        <taxon>Eucarida</taxon>
        <taxon>Decapoda</taxon>
        <taxon>Pleocyemata</taxon>
        <taxon>Brachyura</taxon>
        <taxon>Eubrachyura</taxon>
        <taxon>Portunoidea</taxon>
        <taxon>Portunidae</taxon>
        <taxon>Portuninae</taxon>
        <taxon>Portunus</taxon>
    </lineage>
</organism>
<keyword evidence="3" id="KW-1185">Reference proteome</keyword>
<evidence type="ECO:0000256" key="1">
    <source>
        <dbReference type="SAM" id="MobiDB-lite"/>
    </source>
</evidence>
<dbReference type="Proteomes" id="UP000324222">
    <property type="component" value="Unassembled WGS sequence"/>
</dbReference>
<sequence length="92" mass="9959">MSSSASSRQSPRRMSIYLSLAPAGPHSHTQTHRHGPLSTANSVVGPHVLSLRPYADHGVEEQIVSEPNSETYVRIKIVNALAINLFTSIDPS</sequence>
<protein>
    <submittedName>
        <fullName evidence="2">Uncharacterized protein</fullName>
    </submittedName>
</protein>
<accession>A0A5B7H016</accession>
<dbReference type="AlphaFoldDB" id="A0A5B7H016"/>
<gene>
    <name evidence="2" type="ORF">E2C01_059698</name>
</gene>
<name>A0A5B7H016_PORTR</name>
<dbReference type="EMBL" id="VSRR010023514">
    <property type="protein sequence ID" value="MPC65560.1"/>
    <property type="molecule type" value="Genomic_DNA"/>
</dbReference>
<comment type="caution">
    <text evidence="2">The sequence shown here is derived from an EMBL/GenBank/DDBJ whole genome shotgun (WGS) entry which is preliminary data.</text>
</comment>
<proteinExistence type="predicted"/>
<evidence type="ECO:0000313" key="2">
    <source>
        <dbReference type="EMBL" id="MPC65560.1"/>
    </source>
</evidence>
<reference evidence="2 3" key="1">
    <citation type="submission" date="2019-05" db="EMBL/GenBank/DDBJ databases">
        <title>Another draft genome of Portunus trituberculatus and its Hox gene families provides insights of decapod evolution.</title>
        <authorList>
            <person name="Jeong J.-H."/>
            <person name="Song I."/>
            <person name="Kim S."/>
            <person name="Choi T."/>
            <person name="Kim D."/>
            <person name="Ryu S."/>
            <person name="Kim W."/>
        </authorList>
    </citation>
    <scope>NUCLEOTIDE SEQUENCE [LARGE SCALE GENOMIC DNA]</scope>
    <source>
        <tissue evidence="2">Muscle</tissue>
    </source>
</reference>
<feature type="region of interest" description="Disordered" evidence="1">
    <location>
        <begin position="1"/>
        <end position="42"/>
    </location>
</feature>